<dbReference type="FunFam" id="3.40.640.10:FF:000033">
    <property type="entry name" value="Aspartate aminotransferase"/>
    <property type="match status" value="1"/>
</dbReference>
<dbReference type="InterPro" id="IPR004838">
    <property type="entry name" value="NHTrfase_class1_PyrdxlP-BS"/>
</dbReference>
<sequence>MESAVAQPLSERLQKLEESATIAMAQKAREFKAKGIDVISLSLGEPDFKTPKHIQEAAKQAIDEGKYFGYSPVPGYLDLREAIAEKLQRDNGLTYTPNQIVVSTGAKQSIANVFMCLLDPGDEVIVYSPYWVSYAEIIKIAEGVPVPIMGSLENNFKATADQLKEAITPKTKAVIFSSPCNPTGAVFTREEMEAMAEVLRQHSNIFVVADEIYEYINFRNEHVSIASLPGMYDNTITVNGFSKGYAMTGWRLGYIAAPEWIAKACGKIQGQFTSGTNSIAQRAAIAALKGDMSASQEMKEAYQRRRDLVLDLLKDVPGVETYVPTGAFYLFPDISAYFGKSDGETTIENADDFCMYILNNAHVSMVTGDAFGAPNCVRLSFAASDEQLKEAMKRFKEVLAKLS</sequence>
<dbReference type="PROSITE" id="PS00105">
    <property type="entry name" value="AA_TRANSFER_CLASS_1"/>
    <property type="match status" value="1"/>
</dbReference>
<comment type="cofactor">
    <cofactor evidence="1 6">
        <name>pyridoxal 5'-phosphate</name>
        <dbReference type="ChEBI" id="CHEBI:597326"/>
    </cofactor>
</comment>
<dbReference type="Gene3D" id="3.40.640.10">
    <property type="entry name" value="Type I PLP-dependent aspartate aminotransferase-like (Major domain)"/>
    <property type="match status" value="1"/>
</dbReference>
<name>A0AA49JET0_9BACT</name>
<evidence type="ECO:0000313" key="8">
    <source>
        <dbReference type="EMBL" id="WKN38483.1"/>
    </source>
</evidence>
<reference evidence="8" key="2">
    <citation type="journal article" date="2024" name="Antonie Van Leeuwenhoek">
        <title>Roseihalotalea indica gen. nov., sp. nov., a halophilic Bacteroidetes from mesopelagic Southwest Indian Ocean with higher carbohydrate metabolic potential.</title>
        <authorList>
            <person name="Chen B."/>
            <person name="Zhang M."/>
            <person name="Lin D."/>
            <person name="Ye J."/>
            <person name="Tang K."/>
        </authorList>
    </citation>
    <scope>NUCLEOTIDE SEQUENCE</scope>
    <source>
        <strain evidence="8">TK19036</strain>
    </source>
</reference>
<evidence type="ECO:0000256" key="4">
    <source>
        <dbReference type="ARBA" id="ARBA00022679"/>
    </source>
</evidence>
<dbReference type="InterPro" id="IPR015421">
    <property type="entry name" value="PyrdxlP-dep_Trfase_major"/>
</dbReference>
<dbReference type="InterPro" id="IPR004839">
    <property type="entry name" value="Aminotransferase_I/II_large"/>
</dbReference>
<dbReference type="InterPro" id="IPR050596">
    <property type="entry name" value="AspAT/PAT-like"/>
</dbReference>
<dbReference type="EC" id="2.6.1.-" evidence="6"/>
<feature type="domain" description="Aminotransferase class I/classII large" evidence="7">
    <location>
        <begin position="37"/>
        <end position="395"/>
    </location>
</feature>
<dbReference type="InterPro" id="IPR015424">
    <property type="entry name" value="PyrdxlP-dep_Trfase"/>
</dbReference>
<organism evidence="8">
    <name type="scientific">Roseihalotalea indica</name>
    <dbReference type="NCBI Taxonomy" id="2867963"/>
    <lineage>
        <taxon>Bacteria</taxon>
        <taxon>Pseudomonadati</taxon>
        <taxon>Bacteroidota</taxon>
        <taxon>Cytophagia</taxon>
        <taxon>Cytophagales</taxon>
        <taxon>Catalimonadaceae</taxon>
        <taxon>Roseihalotalea</taxon>
    </lineage>
</organism>
<dbReference type="GO" id="GO:0006520">
    <property type="term" value="P:amino acid metabolic process"/>
    <property type="evidence" value="ECO:0007669"/>
    <property type="project" value="InterPro"/>
</dbReference>
<proteinExistence type="inferred from homology"/>
<dbReference type="InterPro" id="IPR015422">
    <property type="entry name" value="PyrdxlP-dep_Trfase_small"/>
</dbReference>
<evidence type="ECO:0000256" key="2">
    <source>
        <dbReference type="ARBA" id="ARBA00007441"/>
    </source>
</evidence>
<accession>A0AA49JET0</accession>
<evidence type="ECO:0000256" key="6">
    <source>
        <dbReference type="RuleBase" id="RU000481"/>
    </source>
</evidence>
<keyword evidence="3 6" id="KW-0032">Aminotransferase</keyword>
<keyword evidence="5" id="KW-0663">Pyridoxal phosphate</keyword>
<evidence type="ECO:0000256" key="1">
    <source>
        <dbReference type="ARBA" id="ARBA00001933"/>
    </source>
</evidence>
<protein>
    <recommendedName>
        <fullName evidence="6">Aminotransferase</fullName>
        <ecNumber evidence="6">2.6.1.-</ecNumber>
    </recommendedName>
</protein>
<keyword evidence="4 6" id="KW-0808">Transferase</keyword>
<gene>
    <name evidence="8" type="ORF">K4G66_07175</name>
</gene>
<dbReference type="CDD" id="cd00609">
    <property type="entry name" value="AAT_like"/>
    <property type="match status" value="1"/>
</dbReference>
<evidence type="ECO:0000256" key="3">
    <source>
        <dbReference type="ARBA" id="ARBA00022576"/>
    </source>
</evidence>
<dbReference type="SUPFAM" id="SSF53383">
    <property type="entry name" value="PLP-dependent transferases"/>
    <property type="match status" value="1"/>
</dbReference>
<evidence type="ECO:0000256" key="5">
    <source>
        <dbReference type="ARBA" id="ARBA00022898"/>
    </source>
</evidence>
<dbReference type="AlphaFoldDB" id="A0AA49JET0"/>
<evidence type="ECO:0000259" key="7">
    <source>
        <dbReference type="Pfam" id="PF00155"/>
    </source>
</evidence>
<dbReference type="EMBL" id="CP120682">
    <property type="protein sequence ID" value="WKN38483.1"/>
    <property type="molecule type" value="Genomic_DNA"/>
</dbReference>
<dbReference type="GO" id="GO:0030170">
    <property type="term" value="F:pyridoxal phosphate binding"/>
    <property type="evidence" value="ECO:0007669"/>
    <property type="project" value="InterPro"/>
</dbReference>
<reference evidence="8" key="1">
    <citation type="journal article" date="2023" name="Comput. Struct. Biotechnol. J.">
        <title>Discovery of a novel marine Bacteroidetes with a rich repertoire of carbohydrate-active enzymes.</title>
        <authorList>
            <person name="Chen B."/>
            <person name="Liu G."/>
            <person name="Chen Q."/>
            <person name="Wang H."/>
            <person name="Liu L."/>
            <person name="Tang K."/>
        </authorList>
    </citation>
    <scope>NUCLEOTIDE SEQUENCE</scope>
    <source>
        <strain evidence="8">TK19036</strain>
    </source>
</reference>
<dbReference type="Gene3D" id="3.90.1150.10">
    <property type="entry name" value="Aspartate Aminotransferase, domain 1"/>
    <property type="match status" value="1"/>
</dbReference>
<dbReference type="PANTHER" id="PTHR46383:SF1">
    <property type="entry name" value="ASPARTATE AMINOTRANSFERASE"/>
    <property type="match status" value="1"/>
</dbReference>
<comment type="similarity">
    <text evidence="2 6">Belongs to the class-I pyridoxal-phosphate-dependent aminotransferase family.</text>
</comment>
<dbReference type="PANTHER" id="PTHR46383">
    <property type="entry name" value="ASPARTATE AMINOTRANSFERASE"/>
    <property type="match status" value="1"/>
</dbReference>
<dbReference type="GO" id="GO:0008483">
    <property type="term" value="F:transaminase activity"/>
    <property type="evidence" value="ECO:0007669"/>
    <property type="project" value="UniProtKB-KW"/>
</dbReference>
<dbReference type="Pfam" id="PF00155">
    <property type="entry name" value="Aminotran_1_2"/>
    <property type="match status" value="1"/>
</dbReference>